<name>K1L8Z5_9BACL</name>
<comment type="similarity">
    <text evidence="7">Belongs to the binding-protein-dependent transport system permease family.</text>
</comment>
<dbReference type="Proteomes" id="UP000004738">
    <property type="component" value="Unassembled WGS sequence"/>
</dbReference>
<gene>
    <name evidence="9" type="primary">dppC</name>
    <name evidence="9" type="ORF">B857_00227</name>
</gene>
<evidence type="ECO:0000256" key="3">
    <source>
        <dbReference type="ARBA" id="ARBA00022475"/>
    </source>
</evidence>
<proteinExistence type="inferred from homology"/>
<dbReference type="PANTHER" id="PTHR43386">
    <property type="entry name" value="OLIGOPEPTIDE TRANSPORT SYSTEM PERMEASE PROTEIN APPC"/>
    <property type="match status" value="1"/>
</dbReference>
<comment type="subcellular location">
    <subcellularLocation>
        <location evidence="1 7">Cell membrane</location>
        <topology evidence="1 7">Multi-pass membrane protein</topology>
    </subcellularLocation>
</comment>
<organism evidence="9 10">
    <name type="scientific">Solibacillus isronensis B3W22</name>
    <dbReference type="NCBI Taxonomy" id="1224748"/>
    <lineage>
        <taxon>Bacteria</taxon>
        <taxon>Bacillati</taxon>
        <taxon>Bacillota</taxon>
        <taxon>Bacilli</taxon>
        <taxon>Bacillales</taxon>
        <taxon>Caryophanaceae</taxon>
        <taxon>Solibacillus</taxon>
    </lineage>
</organism>
<dbReference type="SUPFAM" id="SSF161098">
    <property type="entry name" value="MetI-like"/>
    <property type="match status" value="1"/>
</dbReference>
<dbReference type="InterPro" id="IPR025966">
    <property type="entry name" value="OppC_N"/>
</dbReference>
<dbReference type="PANTHER" id="PTHR43386:SF1">
    <property type="entry name" value="D,D-DIPEPTIDE TRANSPORT SYSTEM PERMEASE PROTEIN DDPC-RELATED"/>
    <property type="match status" value="1"/>
</dbReference>
<evidence type="ECO:0000256" key="7">
    <source>
        <dbReference type="RuleBase" id="RU363032"/>
    </source>
</evidence>
<feature type="transmembrane region" description="Helical" evidence="7">
    <location>
        <begin position="34"/>
        <end position="57"/>
    </location>
</feature>
<keyword evidence="2 7" id="KW-0813">Transport</keyword>
<dbReference type="Pfam" id="PF00528">
    <property type="entry name" value="BPD_transp_1"/>
    <property type="match status" value="1"/>
</dbReference>
<dbReference type="Gene3D" id="1.10.3720.10">
    <property type="entry name" value="MetI-like"/>
    <property type="match status" value="1"/>
</dbReference>
<evidence type="ECO:0000256" key="5">
    <source>
        <dbReference type="ARBA" id="ARBA00022989"/>
    </source>
</evidence>
<evidence type="ECO:0000256" key="2">
    <source>
        <dbReference type="ARBA" id="ARBA00022448"/>
    </source>
</evidence>
<keyword evidence="6 7" id="KW-0472">Membrane</keyword>
<dbReference type="PROSITE" id="PS50928">
    <property type="entry name" value="ABC_TM1"/>
    <property type="match status" value="1"/>
</dbReference>
<evidence type="ECO:0000256" key="4">
    <source>
        <dbReference type="ARBA" id="ARBA00022692"/>
    </source>
</evidence>
<keyword evidence="5 7" id="KW-1133">Transmembrane helix</keyword>
<dbReference type="Pfam" id="PF12911">
    <property type="entry name" value="OppC_N"/>
    <property type="match status" value="1"/>
</dbReference>
<comment type="caution">
    <text evidence="9">The sequence shown here is derived from an EMBL/GenBank/DDBJ whole genome shotgun (WGS) entry which is preliminary data.</text>
</comment>
<feature type="transmembrane region" description="Helical" evidence="7">
    <location>
        <begin position="133"/>
        <end position="156"/>
    </location>
</feature>
<feature type="transmembrane region" description="Helical" evidence="7">
    <location>
        <begin position="102"/>
        <end position="126"/>
    </location>
</feature>
<evidence type="ECO:0000259" key="8">
    <source>
        <dbReference type="PROSITE" id="PS50928"/>
    </source>
</evidence>
<dbReference type="GO" id="GO:0005886">
    <property type="term" value="C:plasma membrane"/>
    <property type="evidence" value="ECO:0007669"/>
    <property type="project" value="UniProtKB-SubCell"/>
</dbReference>
<dbReference type="PATRIC" id="fig|1224748.3.peg.231"/>
<keyword evidence="4 7" id="KW-0812">Transmembrane</keyword>
<reference evidence="9 10" key="1">
    <citation type="journal article" date="2012" name="J. Bacteriol.">
        <title>Draft Genome Sequence of Bacillus isronensis Strain B3W22, Isolated from the Upper Atmosphere.</title>
        <authorList>
            <person name="Shivaji S."/>
            <person name="Ara S."/>
            <person name="Singh S.K."/>
            <person name="Bandi S."/>
            <person name="Singh A."/>
            <person name="Pinnaka A.K."/>
        </authorList>
    </citation>
    <scope>NUCLEOTIDE SEQUENCE [LARGE SCALE GENOMIC DNA]</scope>
    <source>
        <strain evidence="9 10">B3W22</strain>
    </source>
</reference>
<dbReference type="RefSeq" id="WP_008403357.1">
    <property type="nucleotide sequence ID" value="NZ_AMCK01000001.1"/>
</dbReference>
<dbReference type="EMBL" id="AMCK01000001">
    <property type="protein sequence ID" value="EKB46938.1"/>
    <property type="molecule type" value="Genomic_DNA"/>
</dbReference>
<sequence length="304" mass="33421">MENKNEQTVEKLESQSSPPTGIQVIWREFKKDKLAMFSLIGSILLMIAIMIMAFFTIDQTEVMKIQLLERFTEPGVRGYLLGADEAGRDMFGQLIIGAKNSILIAIAITIIANVVGIGLGIIMGYYGGFIDNFFMRIIDFFITLPTTMIIIVVVTIIPSYGILDLILIIAAFQWMSTARLVRSKALSEARRDYISASKTMGTSDFAIMFKGLLPNLSSLLIVEVTLSFAGNVGIETGLSFLGFGLPPSTPSLGTLVSYAMNPIILSSKWWVWLPASILILVMMLGINYVGQALRRSADAKQRLG</sequence>
<feature type="transmembrane region" description="Helical" evidence="7">
    <location>
        <begin position="212"/>
        <end position="234"/>
    </location>
</feature>
<dbReference type="CDD" id="cd06261">
    <property type="entry name" value="TM_PBP2"/>
    <property type="match status" value="1"/>
</dbReference>
<evidence type="ECO:0000313" key="9">
    <source>
        <dbReference type="EMBL" id="EKB46938.1"/>
    </source>
</evidence>
<dbReference type="GO" id="GO:0055085">
    <property type="term" value="P:transmembrane transport"/>
    <property type="evidence" value="ECO:0007669"/>
    <property type="project" value="InterPro"/>
</dbReference>
<feature type="transmembrane region" description="Helical" evidence="7">
    <location>
        <begin position="269"/>
        <end position="290"/>
    </location>
</feature>
<protein>
    <submittedName>
        <fullName evidence="9">Dipeptide transport system permease protein dppC</fullName>
    </submittedName>
</protein>
<accession>K1L8Z5</accession>
<dbReference type="InterPro" id="IPR035906">
    <property type="entry name" value="MetI-like_sf"/>
</dbReference>
<dbReference type="AlphaFoldDB" id="K1L8Z5"/>
<evidence type="ECO:0000256" key="1">
    <source>
        <dbReference type="ARBA" id="ARBA00004651"/>
    </source>
</evidence>
<keyword evidence="10" id="KW-1185">Reference proteome</keyword>
<evidence type="ECO:0000256" key="6">
    <source>
        <dbReference type="ARBA" id="ARBA00023136"/>
    </source>
</evidence>
<dbReference type="InterPro" id="IPR000515">
    <property type="entry name" value="MetI-like"/>
</dbReference>
<dbReference type="InterPro" id="IPR050366">
    <property type="entry name" value="BP-dependent_transpt_permease"/>
</dbReference>
<feature type="domain" description="ABC transmembrane type-1" evidence="8">
    <location>
        <begin position="98"/>
        <end position="290"/>
    </location>
</feature>
<evidence type="ECO:0000313" key="10">
    <source>
        <dbReference type="Proteomes" id="UP000004738"/>
    </source>
</evidence>
<keyword evidence="3" id="KW-1003">Cell membrane</keyword>